<sequence length="107" mass="11986">MLTFPGEDTNILLKNGLPIFNLPMPFIGANVTCKIYKVTPFQASARITHIEDQKCYITYRGVFRSLDILANTVEDIYVTDVLKSGQILKALIISYGENNGLILSKNF</sequence>
<comment type="caution">
    <text evidence="1">The sequence shown here is derived from an EMBL/GenBank/DDBJ whole genome shotgun (WGS) entry which is preliminary data.</text>
</comment>
<evidence type="ECO:0008006" key="3">
    <source>
        <dbReference type="Google" id="ProtNLM"/>
    </source>
</evidence>
<organism evidence="1 2">
    <name type="scientific">Hamiltosporidium tvaerminnensis</name>
    <dbReference type="NCBI Taxonomy" id="1176355"/>
    <lineage>
        <taxon>Eukaryota</taxon>
        <taxon>Fungi</taxon>
        <taxon>Fungi incertae sedis</taxon>
        <taxon>Microsporidia</taxon>
        <taxon>Dubosqiidae</taxon>
        <taxon>Hamiltosporidium</taxon>
    </lineage>
</organism>
<accession>A0A4Q9M0U7</accession>
<proteinExistence type="predicted"/>
<evidence type="ECO:0000313" key="1">
    <source>
        <dbReference type="EMBL" id="TBU19787.1"/>
    </source>
</evidence>
<gene>
    <name evidence="1" type="ORF">CWI38_0201p0020</name>
</gene>
<dbReference type="InterPro" id="IPR012340">
    <property type="entry name" value="NA-bd_OB-fold"/>
</dbReference>
<dbReference type="EMBL" id="PITK01000201">
    <property type="protein sequence ID" value="TBU19787.1"/>
    <property type="molecule type" value="Genomic_DNA"/>
</dbReference>
<dbReference type="SUPFAM" id="SSF50249">
    <property type="entry name" value="Nucleic acid-binding proteins"/>
    <property type="match status" value="1"/>
</dbReference>
<dbReference type="OrthoDB" id="440760at2759"/>
<evidence type="ECO:0000313" key="2">
    <source>
        <dbReference type="Proteomes" id="UP000292282"/>
    </source>
</evidence>
<keyword evidence="2" id="KW-1185">Reference proteome</keyword>
<dbReference type="AlphaFoldDB" id="A0A4Q9M0U7"/>
<dbReference type="VEuPathDB" id="MicrosporidiaDB:CWI38_0201p0020"/>
<reference evidence="1 2" key="1">
    <citation type="submission" date="2017-12" db="EMBL/GenBank/DDBJ databases">
        <authorList>
            <person name="Pombert J.-F."/>
            <person name="Haag K.L."/>
            <person name="Ebert D."/>
        </authorList>
    </citation>
    <scope>NUCLEOTIDE SEQUENCE [LARGE SCALE GENOMIC DNA]</scope>
    <source>
        <strain evidence="1">IL-G-3</strain>
    </source>
</reference>
<dbReference type="Proteomes" id="UP000292282">
    <property type="component" value="Unassembled WGS sequence"/>
</dbReference>
<protein>
    <recommendedName>
        <fullName evidence="3">S1 motif domain-containing protein</fullName>
    </recommendedName>
</protein>
<dbReference type="Gene3D" id="2.40.50.140">
    <property type="entry name" value="Nucleic acid-binding proteins"/>
    <property type="match status" value="1"/>
</dbReference>
<name>A0A4Q9M0U7_9MICR</name>